<protein>
    <submittedName>
        <fullName evidence="2">AAA-like domain-containing protein</fullName>
    </submittedName>
</protein>
<evidence type="ECO:0000313" key="2">
    <source>
        <dbReference type="EMBL" id="MBW4465121.1"/>
    </source>
</evidence>
<reference evidence="2" key="1">
    <citation type="submission" date="2021-05" db="EMBL/GenBank/DDBJ databases">
        <authorList>
            <person name="Pietrasiak N."/>
            <person name="Ward R."/>
            <person name="Stajich J.E."/>
            <person name="Kurbessoian T."/>
        </authorList>
    </citation>
    <scope>NUCLEOTIDE SEQUENCE</scope>
    <source>
        <strain evidence="2">GSE-TBD4-15B</strain>
    </source>
</reference>
<evidence type="ECO:0000313" key="3">
    <source>
        <dbReference type="Proteomes" id="UP000707356"/>
    </source>
</evidence>
<dbReference type="Pfam" id="PF26355">
    <property type="entry name" value="HTH_VMAP-M9"/>
    <property type="match status" value="1"/>
</dbReference>
<feature type="domain" description="vWA-MoxR associated protein N-terminal HTH" evidence="1">
    <location>
        <begin position="7"/>
        <end position="81"/>
    </location>
</feature>
<sequence>MTPDEALLILESLLQPKSLNDLQQTVFCQSWAGQNYEEIAAGLSYDASYIRDIGSQLWLMLSKALGEKVTKKNMHVVFRRYQQEQMRQSLGSYGRDRAVVHASDRLEFPNGVVALGSPFYIERPPIELRAFSEVCKPGSLIRIRAPRQMGKSSLMHRILAHAKQHGLQTATLNLQRADRAVFSSLDAFLRWLCANIAQQLGLAPALADYWNSEIGSKMSCTIYFQRYLLPTVEALVLAFDEVNRLFEYPDLAADFLPLLRSWYEDASEYEVWQRLRLVVVHATEVYIPLNLNQSPFNVGLPITLPELTLVQVQALALRHGLHWATGEAGASKLTSLLEMIGGHPYLVRLALYHLARQEMTLEQLLQAAPTSTGIYSEHLRQQLSHLQNQPQLAAAFWRILSSKGHLEPIELYKLESLGLVKIQTGEIQPSCYLYQRYFQDQLGKEETA</sequence>
<dbReference type="AlphaFoldDB" id="A0A951U474"/>
<dbReference type="EMBL" id="JAHHHV010000031">
    <property type="protein sequence ID" value="MBW4465121.1"/>
    <property type="molecule type" value="Genomic_DNA"/>
</dbReference>
<proteinExistence type="predicted"/>
<comment type="caution">
    <text evidence="2">The sequence shown here is derived from an EMBL/GenBank/DDBJ whole genome shotgun (WGS) entry which is preliminary data.</text>
</comment>
<reference evidence="2" key="2">
    <citation type="journal article" date="2022" name="Microbiol. Resour. Announc.">
        <title>Metagenome Sequencing to Explore Phylogenomics of Terrestrial Cyanobacteria.</title>
        <authorList>
            <person name="Ward R.D."/>
            <person name="Stajich J.E."/>
            <person name="Johansen J.R."/>
            <person name="Huntemann M."/>
            <person name="Clum A."/>
            <person name="Foster B."/>
            <person name="Foster B."/>
            <person name="Roux S."/>
            <person name="Palaniappan K."/>
            <person name="Varghese N."/>
            <person name="Mukherjee S."/>
            <person name="Reddy T.B.K."/>
            <person name="Daum C."/>
            <person name="Copeland A."/>
            <person name="Chen I.A."/>
            <person name="Ivanova N.N."/>
            <person name="Kyrpides N.C."/>
            <person name="Shapiro N."/>
            <person name="Eloe-Fadrosh E.A."/>
            <person name="Pietrasiak N."/>
        </authorList>
    </citation>
    <scope>NUCLEOTIDE SEQUENCE</scope>
    <source>
        <strain evidence="2">GSE-TBD4-15B</strain>
    </source>
</reference>
<dbReference type="Pfam" id="PF14516">
    <property type="entry name" value="AAA_35"/>
    <property type="match status" value="1"/>
</dbReference>
<organism evidence="2 3">
    <name type="scientific">Pegethrix bostrychoides GSE-TBD4-15B</name>
    <dbReference type="NCBI Taxonomy" id="2839662"/>
    <lineage>
        <taxon>Bacteria</taxon>
        <taxon>Bacillati</taxon>
        <taxon>Cyanobacteriota</taxon>
        <taxon>Cyanophyceae</taxon>
        <taxon>Oculatellales</taxon>
        <taxon>Oculatellaceae</taxon>
        <taxon>Pegethrix</taxon>
    </lineage>
</organism>
<dbReference type="SUPFAM" id="SSF52540">
    <property type="entry name" value="P-loop containing nucleoside triphosphate hydrolases"/>
    <property type="match status" value="1"/>
</dbReference>
<gene>
    <name evidence="2" type="ORF">KME07_06730</name>
</gene>
<dbReference type="Gene3D" id="3.40.50.300">
    <property type="entry name" value="P-loop containing nucleotide triphosphate hydrolases"/>
    <property type="match status" value="1"/>
</dbReference>
<accession>A0A951U474</accession>
<dbReference type="Proteomes" id="UP000707356">
    <property type="component" value="Unassembled WGS sequence"/>
</dbReference>
<evidence type="ECO:0000259" key="1">
    <source>
        <dbReference type="Pfam" id="PF26355"/>
    </source>
</evidence>
<dbReference type="InterPro" id="IPR058651">
    <property type="entry name" value="HTH_VMAP-M9"/>
</dbReference>
<dbReference type="InterPro" id="IPR027417">
    <property type="entry name" value="P-loop_NTPase"/>
</dbReference>
<name>A0A951U474_9CYAN</name>